<dbReference type="GO" id="GO:0006081">
    <property type="term" value="P:aldehyde metabolic process"/>
    <property type="evidence" value="ECO:0007669"/>
    <property type="project" value="InterPro"/>
</dbReference>
<evidence type="ECO:0000313" key="10">
    <source>
        <dbReference type="Proteomes" id="UP001142610"/>
    </source>
</evidence>
<dbReference type="InterPro" id="IPR012394">
    <property type="entry name" value="Aldehyde_DH_NAD(P)"/>
</dbReference>
<dbReference type="PANTHER" id="PTHR43570:SF16">
    <property type="entry name" value="ALDEHYDE DEHYDROGENASE TYPE III, ISOFORM Q"/>
    <property type="match status" value="1"/>
</dbReference>
<name>A0A9X2L9S3_9PROT</name>
<evidence type="ECO:0000256" key="1">
    <source>
        <dbReference type="ARBA" id="ARBA00009986"/>
    </source>
</evidence>
<dbReference type="AlphaFoldDB" id="A0A9X2L9S3"/>
<feature type="domain" description="Aldehyde dehydrogenase" evidence="8">
    <location>
        <begin position="18"/>
        <end position="437"/>
    </location>
</feature>
<dbReference type="Gene3D" id="3.40.309.10">
    <property type="entry name" value="Aldehyde Dehydrogenase, Chain A, domain 2"/>
    <property type="match status" value="1"/>
</dbReference>
<dbReference type="InterPro" id="IPR016161">
    <property type="entry name" value="Ald_DH/histidinol_DH"/>
</dbReference>
<sequence>MDGSQGIAGSISYGEDVKRLREAFASGRTLDFAWRRRQIEALGAAVARYEDEIVAALKADLGKPALEAAVAEVDYLTKEAKLAAKNLETWAKPRKVGTPMATLPAKSYIAPEPLGVALIIGAWNYPLQEVFGPLIGAIAAGNCAVLKPSEAVPHASALLRKIAEEVLDPDCFFVVEGGAEETLALLRERFDKIFYTGGGRVGRIVMEAASKHLTPVTLELGGKSPAIVCKDANLDVAARRIVWAAFMNAGQLCVRPDHCLIEEEIYDDFISTLREVAKQFYGENPQASEDYARIVNERHLERLEKLLGAGEIVVGGEVDKADRYLAPTILKDVKPDDPVMQEEIFGPILPCLKVSSVDEAIAFIKERDKPLALYVFTASDEIAGRFERETSAGTMMVNDAVIFQTNHHLPFGGVGPSGMGAFHGRHSFDDFSHLKAVMKRPFWGDAKLRYPPYSETAKKLMRKLM</sequence>
<keyword evidence="10" id="KW-1185">Reference proteome</keyword>
<dbReference type="CDD" id="cd07087">
    <property type="entry name" value="ALDH_F3-13-14_CALDH-like"/>
    <property type="match status" value="1"/>
</dbReference>
<proteinExistence type="inferred from homology"/>
<dbReference type="GO" id="GO:0005737">
    <property type="term" value="C:cytoplasm"/>
    <property type="evidence" value="ECO:0007669"/>
    <property type="project" value="TreeGrafter"/>
</dbReference>
<comment type="similarity">
    <text evidence="1 4 7">Belongs to the aldehyde dehydrogenase family.</text>
</comment>
<dbReference type="Gene3D" id="3.40.605.10">
    <property type="entry name" value="Aldehyde Dehydrogenase, Chain A, domain 1"/>
    <property type="match status" value="1"/>
</dbReference>
<evidence type="ECO:0000313" key="9">
    <source>
        <dbReference type="EMBL" id="MCQ8185533.1"/>
    </source>
</evidence>
<dbReference type="InterPro" id="IPR016163">
    <property type="entry name" value="Ald_DH_C"/>
</dbReference>
<accession>A0A9X2L9S3</accession>
<evidence type="ECO:0000256" key="5">
    <source>
        <dbReference type="PIRSR" id="PIRSR036492-1"/>
    </source>
</evidence>
<evidence type="ECO:0000256" key="4">
    <source>
        <dbReference type="PIRNR" id="PIRNR036492"/>
    </source>
</evidence>
<dbReference type="PROSITE" id="PS00687">
    <property type="entry name" value="ALDEHYDE_DEHYDR_GLU"/>
    <property type="match status" value="1"/>
</dbReference>
<evidence type="ECO:0000256" key="7">
    <source>
        <dbReference type="RuleBase" id="RU003345"/>
    </source>
</evidence>
<dbReference type="InterPro" id="IPR015590">
    <property type="entry name" value="Aldehyde_DH_dom"/>
</dbReference>
<protein>
    <recommendedName>
        <fullName evidence="4">Aldehyde dehydrogenase</fullName>
    </recommendedName>
</protein>
<keyword evidence="3" id="KW-0520">NAD</keyword>
<dbReference type="PIRSF" id="PIRSF036492">
    <property type="entry name" value="ALDH"/>
    <property type="match status" value="1"/>
</dbReference>
<dbReference type="InterPro" id="IPR029510">
    <property type="entry name" value="Ald_DH_CS_GLU"/>
</dbReference>
<dbReference type="PANTHER" id="PTHR43570">
    <property type="entry name" value="ALDEHYDE DEHYDROGENASE"/>
    <property type="match status" value="1"/>
</dbReference>
<organism evidence="9 10">
    <name type="scientific">Parvularcula maris</name>
    <dbReference type="NCBI Taxonomy" id="2965077"/>
    <lineage>
        <taxon>Bacteria</taxon>
        <taxon>Pseudomonadati</taxon>
        <taxon>Pseudomonadota</taxon>
        <taxon>Alphaproteobacteria</taxon>
        <taxon>Parvularculales</taxon>
        <taxon>Parvularculaceae</taxon>
        <taxon>Parvularcula</taxon>
    </lineage>
</organism>
<dbReference type="FunFam" id="3.40.605.10:FF:000004">
    <property type="entry name" value="Aldehyde dehydrogenase"/>
    <property type="match status" value="1"/>
</dbReference>
<reference evidence="9" key="1">
    <citation type="submission" date="2022-07" db="EMBL/GenBank/DDBJ databases">
        <title>Parvularcula maris sp. nov., an algicidal bacterium isolated from seawater.</title>
        <authorList>
            <person name="Li F."/>
        </authorList>
    </citation>
    <scope>NUCLEOTIDE SEQUENCE</scope>
    <source>
        <strain evidence="9">BGMRC 0090</strain>
    </source>
</reference>
<evidence type="ECO:0000256" key="6">
    <source>
        <dbReference type="PROSITE-ProRule" id="PRU10007"/>
    </source>
</evidence>
<evidence type="ECO:0000259" key="8">
    <source>
        <dbReference type="Pfam" id="PF00171"/>
    </source>
</evidence>
<gene>
    <name evidence="9" type="ORF">NOG11_09000</name>
</gene>
<dbReference type="FunFam" id="3.40.309.10:FF:000003">
    <property type="entry name" value="Aldehyde dehydrogenase"/>
    <property type="match status" value="1"/>
</dbReference>
<dbReference type="InterPro" id="IPR016162">
    <property type="entry name" value="Ald_DH_N"/>
</dbReference>
<feature type="active site" evidence="5">
    <location>
        <position position="253"/>
    </location>
</feature>
<dbReference type="Proteomes" id="UP001142610">
    <property type="component" value="Unassembled WGS sequence"/>
</dbReference>
<keyword evidence="2 4" id="KW-0560">Oxidoreductase</keyword>
<feature type="active site" evidence="5 6">
    <location>
        <position position="219"/>
    </location>
</feature>
<dbReference type="GO" id="GO:0004029">
    <property type="term" value="F:aldehyde dehydrogenase (NAD+) activity"/>
    <property type="evidence" value="ECO:0007669"/>
    <property type="project" value="TreeGrafter"/>
</dbReference>
<dbReference type="RefSeq" id="WP_256619421.1">
    <property type="nucleotide sequence ID" value="NZ_JANIBC010000005.1"/>
</dbReference>
<evidence type="ECO:0000256" key="3">
    <source>
        <dbReference type="ARBA" id="ARBA00023027"/>
    </source>
</evidence>
<dbReference type="Pfam" id="PF00171">
    <property type="entry name" value="Aldedh"/>
    <property type="match status" value="1"/>
</dbReference>
<dbReference type="EMBL" id="JANIBC010000005">
    <property type="protein sequence ID" value="MCQ8185533.1"/>
    <property type="molecule type" value="Genomic_DNA"/>
</dbReference>
<evidence type="ECO:0000256" key="2">
    <source>
        <dbReference type="ARBA" id="ARBA00023002"/>
    </source>
</evidence>
<dbReference type="SUPFAM" id="SSF53720">
    <property type="entry name" value="ALDH-like"/>
    <property type="match status" value="1"/>
</dbReference>
<comment type="caution">
    <text evidence="9">The sequence shown here is derived from an EMBL/GenBank/DDBJ whole genome shotgun (WGS) entry which is preliminary data.</text>
</comment>